<proteinExistence type="predicted"/>
<sequence>MKFERRRRRKKGGREKEEKEKERINIIISHFVYIETIVVCFLSFNSRYPYKISFSFFFFLPPFPPISFSFLPHTFFFHSLALSLSLFLSIYLPPILSSLLLLPFLSYIYISLLLIPSGFQMTYIPIFFFITSLSLYHTHILSHIQQSNHFRSLNSNPIPRSYPFFFFLLLFSFI</sequence>
<feature type="transmembrane region" description="Helical" evidence="1">
    <location>
        <begin position="121"/>
        <end position="141"/>
    </location>
</feature>
<evidence type="ECO:0000313" key="2">
    <source>
        <dbReference type="EMBL" id="KAI9278595.1"/>
    </source>
</evidence>
<keyword evidence="1" id="KW-0472">Membrane</keyword>
<keyword evidence="1" id="KW-1133">Transmembrane helix</keyword>
<feature type="transmembrane region" description="Helical" evidence="1">
    <location>
        <begin position="24"/>
        <end position="46"/>
    </location>
</feature>
<accession>A0AAD5PJC7</accession>
<protein>
    <submittedName>
        <fullName evidence="2">Uncharacterized protein</fullName>
    </submittedName>
</protein>
<feature type="transmembrane region" description="Helical" evidence="1">
    <location>
        <begin position="95"/>
        <end position="115"/>
    </location>
</feature>
<evidence type="ECO:0000313" key="3">
    <source>
        <dbReference type="Proteomes" id="UP001209540"/>
    </source>
</evidence>
<comment type="caution">
    <text evidence="2">The sequence shown here is derived from an EMBL/GenBank/DDBJ whole genome shotgun (WGS) entry which is preliminary data.</text>
</comment>
<dbReference type="EMBL" id="JAIXMP010000001">
    <property type="protein sequence ID" value="KAI9278595.1"/>
    <property type="molecule type" value="Genomic_DNA"/>
</dbReference>
<dbReference type="AlphaFoldDB" id="A0AAD5PJC7"/>
<reference evidence="2" key="2">
    <citation type="submission" date="2023-02" db="EMBL/GenBank/DDBJ databases">
        <authorList>
            <consortium name="DOE Joint Genome Institute"/>
            <person name="Mondo S.J."/>
            <person name="Chang Y."/>
            <person name="Wang Y."/>
            <person name="Ahrendt S."/>
            <person name="Andreopoulos W."/>
            <person name="Barry K."/>
            <person name="Beard J."/>
            <person name="Benny G.L."/>
            <person name="Blankenship S."/>
            <person name="Bonito G."/>
            <person name="Cuomo C."/>
            <person name="Desiro A."/>
            <person name="Gervers K.A."/>
            <person name="Hundley H."/>
            <person name="Kuo A."/>
            <person name="LaButti K."/>
            <person name="Lang B.F."/>
            <person name="Lipzen A."/>
            <person name="O'Donnell K."/>
            <person name="Pangilinan J."/>
            <person name="Reynolds N."/>
            <person name="Sandor L."/>
            <person name="Smith M.W."/>
            <person name="Tsang A."/>
            <person name="Grigoriev I.V."/>
            <person name="Stajich J.E."/>
            <person name="Spatafora J.W."/>
        </authorList>
    </citation>
    <scope>NUCLEOTIDE SEQUENCE</scope>
    <source>
        <strain evidence="2">RSA 2281</strain>
    </source>
</reference>
<keyword evidence="3" id="KW-1185">Reference proteome</keyword>
<feature type="transmembrane region" description="Helical" evidence="1">
    <location>
        <begin position="66"/>
        <end position="88"/>
    </location>
</feature>
<organism evidence="2 3">
    <name type="scientific">Phascolomyces articulosus</name>
    <dbReference type="NCBI Taxonomy" id="60185"/>
    <lineage>
        <taxon>Eukaryota</taxon>
        <taxon>Fungi</taxon>
        <taxon>Fungi incertae sedis</taxon>
        <taxon>Mucoromycota</taxon>
        <taxon>Mucoromycotina</taxon>
        <taxon>Mucoromycetes</taxon>
        <taxon>Mucorales</taxon>
        <taxon>Lichtheimiaceae</taxon>
        <taxon>Phascolomyces</taxon>
    </lineage>
</organism>
<name>A0AAD5PJC7_9FUNG</name>
<keyword evidence="1" id="KW-0812">Transmembrane</keyword>
<dbReference type="Proteomes" id="UP001209540">
    <property type="component" value="Unassembled WGS sequence"/>
</dbReference>
<gene>
    <name evidence="2" type="ORF">BDA99DRAFT_10622</name>
</gene>
<evidence type="ECO:0000256" key="1">
    <source>
        <dbReference type="SAM" id="Phobius"/>
    </source>
</evidence>
<reference evidence="2" key="1">
    <citation type="journal article" date="2022" name="IScience">
        <title>Evolution of zygomycete secretomes and the origins of terrestrial fungal ecologies.</title>
        <authorList>
            <person name="Chang Y."/>
            <person name="Wang Y."/>
            <person name="Mondo S."/>
            <person name="Ahrendt S."/>
            <person name="Andreopoulos W."/>
            <person name="Barry K."/>
            <person name="Beard J."/>
            <person name="Benny G.L."/>
            <person name="Blankenship S."/>
            <person name="Bonito G."/>
            <person name="Cuomo C."/>
            <person name="Desiro A."/>
            <person name="Gervers K.A."/>
            <person name="Hundley H."/>
            <person name="Kuo A."/>
            <person name="LaButti K."/>
            <person name="Lang B.F."/>
            <person name="Lipzen A."/>
            <person name="O'Donnell K."/>
            <person name="Pangilinan J."/>
            <person name="Reynolds N."/>
            <person name="Sandor L."/>
            <person name="Smith M.E."/>
            <person name="Tsang A."/>
            <person name="Grigoriev I.V."/>
            <person name="Stajich J.E."/>
            <person name="Spatafora J.W."/>
        </authorList>
    </citation>
    <scope>NUCLEOTIDE SEQUENCE</scope>
    <source>
        <strain evidence="2">RSA 2281</strain>
    </source>
</reference>